<dbReference type="PROSITE" id="PS50883">
    <property type="entry name" value="EAL"/>
    <property type="match status" value="1"/>
</dbReference>
<accession>A0A1A8Y1S1</accession>
<organism evidence="3 4">
    <name type="scientific">Candidatus Propionivibrio aalborgensis</name>
    <dbReference type="NCBI Taxonomy" id="1860101"/>
    <lineage>
        <taxon>Bacteria</taxon>
        <taxon>Pseudomonadati</taxon>
        <taxon>Pseudomonadota</taxon>
        <taxon>Betaproteobacteria</taxon>
        <taxon>Rhodocyclales</taxon>
        <taxon>Rhodocyclaceae</taxon>
        <taxon>Propionivibrio</taxon>
    </lineage>
</organism>
<dbReference type="InterPro" id="IPR050706">
    <property type="entry name" value="Cyclic-di-GMP_PDE-like"/>
</dbReference>
<dbReference type="GO" id="GO:0071111">
    <property type="term" value="F:cyclic-guanylate-specific phosphodiesterase activity"/>
    <property type="evidence" value="ECO:0007669"/>
    <property type="project" value="InterPro"/>
</dbReference>
<evidence type="ECO:0000259" key="1">
    <source>
        <dbReference type="PROSITE" id="PS50883"/>
    </source>
</evidence>
<feature type="domain" description="EAL" evidence="1">
    <location>
        <begin position="111"/>
        <end position="364"/>
    </location>
</feature>
<dbReference type="CDD" id="cd01949">
    <property type="entry name" value="GGDEF"/>
    <property type="match status" value="1"/>
</dbReference>
<dbReference type="InterPro" id="IPR029787">
    <property type="entry name" value="Nucleotide_cyclase"/>
</dbReference>
<dbReference type="SMART" id="SM00052">
    <property type="entry name" value="EAL"/>
    <property type="match status" value="1"/>
</dbReference>
<dbReference type="InterPro" id="IPR035919">
    <property type="entry name" value="EAL_sf"/>
</dbReference>
<dbReference type="Proteomes" id="UP000199600">
    <property type="component" value="Unassembled WGS sequence"/>
</dbReference>
<dbReference type="AlphaFoldDB" id="A0A1A8Y1S1"/>
<dbReference type="Pfam" id="PF00563">
    <property type="entry name" value="EAL"/>
    <property type="match status" value="1"/>
</dbReference>
<dbReference type="InterPro" id="IPR000160">
    <property type="entry name" value="GGDEF_dom"/>
</dbReference>
<dbReference type="NCBIfam" id="TIGR00254">
    <property type="entry name" value="GGDEF"/>
    <property type="match status" value="1"/>
</dbReference>
<dbReference type="FunFam" id="3.20.20.450:FF:000001">
    <property type="entry name" value="Cyclic di-GMP phosphodiesterase yahA"/>
    <property type="match status" value="1"/>
</dbReference>
<dbReference type="PANTHER" id="PTHR33121:SF70">
    <property type="entry name" value="SIGNALING PROTEIN YKOW"/>
    <property type="match status" value="1"/>
</dbReference>
<dbReference type="InterPro" id="IPR043128">
    <property type="entry name" value="Rev_trsase/Diguanyl_cyclase"/>
</dbReference>
<name>A0A1A8Y1S1_9RHOO</name>
<dbReference type="Pfam" id="PF00990">
    <property type="entry name" value="GGDEF"/>
    <property type="match status" value="1"/>
</dbReference>
<dbReference type="CDD" id="cd01948">
    <property type="entry name" value="EAL"/>
    <property type="match status" value="1"/>
</dbReference>
<protein>
    <recommendedName>
        <fullName evidence="5">Diguanylate cyclase/phosphodiesterase</fullName>
    </recommendedName>
</protein>
<reference evidence="3 4" key="1">
    <citation type="submission" date="2016-06" db="EMBL/GenBank/DDBJ databases">
        <authorList>
            <person name="Kjaerup R.B."/>
            <person name="Dalgaard T.S."/>
            <person name="Juul-Madsen H.R."/>
        </authorList>
    </citation>
    <scope>NUCLEOTIDE SEQUENCE [LARGE SCALE GENOMIC DNA]</scope>
    <source>
        <strain evidence="3">2</strain>
    </source>
</reference>
<proteinExistence type="predicted"/>
<evidence type="ECO:0000313" key="4">
    <source>
        <dbReference type="Proteomes" id="UP000199600"/>
    </source>
</evidence>
<evidence type="ECO:0000313" key="3">
    <source>
        <dbReference type="EMBL" id="SBT11094.1"/>
    </source>
</evidence>
<sequence>MARLGGDEFVVILEDLDESDAAPRQAESVAEKILARLRYPYQLDLARADGSPGSRSHHCTSSIGISLFRDHSIQGDDLMKRADLAMYQAKAAGRNTIRFFDPGMQAAVTERVVMEADLRKAIADQQFLLHYQVQIDVSGRAIGAEVLLRWQHPERGMVSPAEFIPLAEETELILPLGLWVLETACRQLSIWAGMPETAHLTLAVNVSARQFRQPDFADQILAVLNDSKADPAKLKLELTESLLLDDVDRIIAKMEILRAKGVGFSLDDFGTGYSSLAYLKRLPLSQLKIDQSFVRDVTTNPNAAAIARTVVALAQNLELGVIAEGVETEAQRDFLAQAGCFNYQGYFFGRPLPIEDFESLLKQV</sequence>
<keyword evidence="4" id="KW-1185">Reference proteome</keyword>
<evidence type="ECO:0008006" key="5">
    <source>
        <dbReference type="Google" id="ProtNLM"/>
    </source>
</evidence>
<dbReference type="SUPFAM" id="SSF55073">
    <property type="entry name" value="Nucleotide cyclase"/>
    <property type="match status" value="1"/>
</dbReference>
<dbReference type="SUPFAM" id="SSF141868">
    <property type="entry name" value="EAL domain-like"/>
    <property type="match status" value="1"/>
</dbReference>
<feature type="domain" description="GGDEF" evidence="2">
    <location>
        <begin position="1"/>
        <end position="102"/>
    </location>
</feature>
<dbReference type="Gene3D" id="3.30.70.270">
    <property type="match status" value="1"/>
</dbReference>
<dbReference type="EMBL" id="FLQY01000392">
    <property type="protein sequence ID" value="SBT11094.1"/>
    <property type="molecule type" value="Genomic_DNA"/>
</dbReference>
<dbReference type="Gene3D" id="3.20.20.450">
    <property type="entry name" value="EAL domain"/>
    <property type="match status" value="1"/>
</dbReference>
<gene>
    <name evidence="3" type="ORF">PROAA_870007</name>
</gene>
<dbReference type="PROSITE" id="PS50887">
    <property type="entry name" value="GGDEF"/>
    <property type="match status" value="1"/>
</dbReference>
<dbReference type="PANTHER" id="PTHR33121">
    <property type="entry name" value="CYCLIC DI-GMP PHOSPHODIESTERASE PDEF"/>
    <property type="match status" value="1"/>
</dbReference>
<evidence type="ECO:0000259" key="2">
    <source>
        <dbReference type="PROSITE" id="PS50887"/>
    </source>
</evidence>
<dbReference type="InterPro" id="IPR001633">
    <property type="entry name" value="EAL_dom"/>
</dbReference>